<evidence type="ECO:0000259" key="7">
    <source>
        <dbReference type="Pfam" id="PF01432"/>
    </source>
</evidence>
<dbReference type="AlphaFoldDB" id="A0A9D9E0F8"/>
<reference evidence="9" key="2">
    <citation type="journal article" date="2021" name="PeerJ">
        <title>Extensive microbial diversity within the chicken gut microbiome revealed by metagenomics and culture.</title>
        <authorList>
            <person name="Gilroy R."/>
            <person name="Ravi A."/>
            <person name="Getino M."/>
            <person name="Pursley I."/>
            <person name="Horton D.L."/>
            <person name="Alikhan N.F."/>
            <person name="Baker D."/>
            <person name="Gharbi K."/>
            <person name="Hall N."/>
            <person name="Watson M."/>
            <person name="Adriaenssens E.M."/>
            <person name="Foster-Nyarko E."/>
            <person name="Jarju S."/>
            <person name="Secka A."/>
            <person name="Antonio M."/>
            <person name="Oren A."/>
            <person name="Chaudhuri R.R."/>
            <person name="La Ragione R."/>
            <person name="Hildebrand F."/>
            <person name="Pallen M.J."/>
        </authorList>
    </citation>
    <scope>NUCLEOTIDE SEQUENCE</scope>
    <source>
        <strain evidence="9">7293</strain>
    </source>
</reference>
<dbReference type="Proteomes" id="UP000823615">
    <property type="component" value="Unassembled WGS sequence"/>
</dbReference>
<evidence type="ECO:0000256" key="5">
    <source>
        <dbReference type="ARBA" id="ARBA00023049"/>
    </source>
</evidence>
<dbReference type="InterPro" id="IPR001333">
    <property type="entry name" value="Peptidase_M32_Taq"/>
</dbReference>
<comment type="caution">
    <text evidence="9">The sequence shown here is derived from an EMBL/GenBank/DDBJ whole genome shotgun (WGS) entry which is preliminary data.</text>
</comment>
<evidence type="ECO:0000256" key="1">
    <source>
        <dbReference type="ARBA" id="ARBA00022670"/>
    </source>
</evidence>
<dbReference type="CDD" id="cd09607">
    <property type="entry name" value="M3B_PepF"/>
    <property type="match status" value="1"/>
</dbReference>
<reference evidence="9" key="1">
    <citation type="submission" date="2020-10" db="EMBL/GenBank/DDBJ databases">
        <authorList>
            <person name="Gilroy R."/>
        </authorList>
    </citation>
    <scope>NUCLEOTIDE SEQUENCE</scope>
    <source>
        <strain evidence="9">7293</strain>
    </source>
</reference>
<evidence type="ECO:0000256" key="4">
    <source>
        <dbReference type="ARBA" id="ARBA00022833"/>
    </source>
</evidence>
<proteinExistence type="inferred from homology"/>
<dbReference type="Pfam" id="PF01432">
    <property type="entry name" value="Peptidase_M3"/>
    <property type="match status" value="1"/>
</dbReference>
<gene>
    <name evidence="9" type="ORF">IAA97_09810</name>
</gene>
<dbReference type="Gene3D" id="1.20.140.70">
    <property type="entry name" value="Oligopeptidase f, N-terminal domain"/>
    <property type="match status" value="1"/>
</dbReference>
<keyword evidence="5 6" id="KW-0482">Metalloprotease</keyword>
<dbReference type="InterPro" id="IPR034006">
    <property type="entry name" value="M3B_PepF_2"/>
</dbReference>
<feature type="domain" description="Oligopeptidase F N-terminal" evidence="8">
    <location>
        <begin position="140"/>
        <end position="192"/>
    </location>
</feature>
<dbReference type="InterPro" id="IPR013647">
    <property type="entry name" value="OligopepF_N_dom"/>
</dbReference>
<evidence type="ECO:0000313" key="9">
    <source>
        <dbReference type="EMBL" id="MBO8437252.1"/>
    </source>
</evidence>
<dbReference type="InterPro" id="IPR042088">
    <property type="entry name" value="OligoPept_F_C"/>
</dbReference>
<dbReference type="InterPro" id="IPR001567">
    <property type="entry name" value="Pept_M3A_M3B_dom"/>
</dbReference>
<comment type="similarity">
    <text evidence="6">Belongs to the peptidase M3 family.</text>
</comment>
<dbReference type="PANTHER" id="PTHR34217">
    <property type="entry name" value="METAL-DEPENDENT CARBOXYPEPTIDASE"/>
    <property type="match status" value="1"/>
</dbReference>
<dbReference type="GO" id="GO:0004181">
    <property type="term" value="F:metallocarboxypeptidase activity"/>
    <property type="evidence" value="ECO:0007669"/>
    <property type="project" value="InterPro"/>
</dbReference>
<name>A0A9D9E0F8_9SPIO</name>
<evidence type="ECO:0000313" key="10">
    <source>
        <dbReference type="Proteomes" id="UP000823615"/>
    </source>
</evidence>
<sequence length="593" mass="67091">MFISSTLIAGDCTALSVVDEDALMLYHRYMNNLPRWDLENIYPDSERFHSDIKKADQAGKVLVKLCKQKAPLRELIDAKDKADSLVINITSYAEAILSTDTSNPSYMKAMSEAEAAAVRFQKAEDFFTRAVAARKDEFECEELSDYQLYLKEILTESEHLMSSEEEALAYELSLSGSSAWEKLMSSITASSEFEGKTLTELRLLASDKDRSIRKKAYESEIRLLKEHGIALASSLNGVKGSVITLEKRRGWKTPLSRSLFESRITEEILDSLLEAMRASLPSFQEYFRTKAKLLGLKKLDWYDLFAPVGRCEKTYSFEEAKDIIVSSYSNFSSEAGVFVRHAFEHGWIDAEPRKGKAGGAYDIFFPEARESRVFCNFDGSYDSVATIAHELGHAYHDSVVKDLPPSLSTYPMTLAETASIFGEMLVFDHILENSSEEDALAVIEAFVQSASQVIVDIYSRFLFEREVFEKRKKGEIAPEKLSSMMLSAQRKAYGDALGLKHPYMWAVKSHYYSADFSFYNYPYAFGELFALSLYSRHKEAGFSDIYKDVLLHTGMEDAALCALRAGADITNKEFWEKGLAQIFSYSERLSSWL</sequence>
<protein>
    <submittedName>
        <fullName evidence="9">M3 family oligoendopeptidase</fullName>
    </submittedName>
</protein>
<dbReference type="Pfam" id="PF08439">
    <property type="entry name" value="Peptidase_M3_N"/>
    <property type="match status" value="1"/>
</dbReference>
<organism evidence="9 10">
    <name type="scientific">Candidatus Ornithospirochaeta stercoripullorum</name>
    <dbReference type="NCBI Taxonomy" id="2840899"/>
    <lineage>
        <taxon>Bacteria</taxon>
        <taxon>Pseudomonadati</taxon>
        <taxon>Spirochaetota</taxon>
        <taxon>Spirochaetia</taxon>
        <taxon>Spirochaetales</taxon>
        <taxon>Spirochaetaceae</taxon>
        <taxon>Spirochaetaceae incertae sedis</taxon>
        <taxon>Candidatus Ornithospirochaeta</taxon>
    </lineage>
</organism>
<evidence type="ECO:0000259" key="8">
    <source>
        <dbReference type="Pfam" id="PF08439"/>
    </source>
</evidence>
<keyword evidence="3 6" id="KW-0378">Hydrolase</keyword>
<dbReference type="EMBL" id="JADIMT010000111">
    <property type="protein sequence ID" value="MBO8437252.1"/>
    <property type="molecule type" value="Genomic_DNA"/>
</dbReference>
<keyword evidence="4 6" id="KW-0862">Zinc</keyword>
<dbReference type="GO" id="GO:0006508">
    <property type="term" value="P:proteolysis"/>
    <property type="evidence" value="ECO:0007669"/>
    <property type="project" value="UniProtKB-KW"/>
</dbReference>
<accession>A0A9D9E0F8</accession>
<dbReference type="GO" id="GO:0004222">
    <property type="term" value="F:metalloendopeptidase activity"/>
    <property type="evidence" value="ECO:0007669"/>
    <property type="project" value="InterPro"/>
</dbReference>
<dbReference type="SUPFAM" id="SSF55486">
    <property type="entry name" value="Metalloproteases ('zincins'), catalytic domain"/>
    <property type="match status" value="1"/>
</dbReference>
<evidence type="ECO:0000256" key="6">
    <source>
        <dbReference type="RuleBase" id="RU003435"/>
    </source>
</evidence>
<keyword evidence="1 6" id="KW-0645">Protease</keyword>
<dbReference type="GO" id="GO:0046872">
    <property type="term" value="F:metal ion binding"/>
    <property type="evidence" value="ECO:0007669"/>
    <property type="project" value="UniProtKB-UniRule"/>
</dbReference>
<evidence type="ECO:0000256" key="2">
    <source>
        <dbReference type="ARBA" id="ARBA00022723"/>
    </source>
</evidence>
<evidence type="ECO:0000256" key="3">
    <source>
        <dbReference type="ARBA" id="ARBA00022801"/>
    </source>
</evidence>
<dbReference type="PANTHER" id="PTHR34217:SF1">
    <property type="entry name" value="CARBOXYPEPTIDASE 1"/>
    <property type="match status" value="1"/>
</dbReference>
<keyword evidence="2 6" id="KW-0479">Metal-binding</keyword>
<comment type="cofactor">
    <cofactor evidence="6">
        <name>Zn(2+)</name>
        <dbReference type="ChEBI" id="CHEBI:29105"/>
    </cofactor>
    <text evidence="6">Binds 1 zinc ion.</text>
</comment>
<feature type="domain" description="Peptidase M3A/M3B catalytic" evidence="7">
    <location>
        <begin position="204"/>
        <end position="579"/>
    </location>
</feature>
<dbReference type="Gene3D" id="1.10.1370.20">
    <property type="entry name" value="Oligoendopeptidase f, C-terminal domain"/>
    <property type="match status" value="1"/>
</dbReference>